<keyword evidence="2" id="KW-1185">Reference proteome</keyword>
<dbReference type="Proteomes" id="UP000239010">
    <property type="component" value="Unassembled WGS sequence"/>
</dbReference>
<evidence type="ECO:0000313" key="2">
    <source>
        <dbReference type="Proteomes" id="UP000239010"/>
    </source>
</evidence>
<dbReference type="EMBL" id="PHND01000001">
    <property type="protein sequence ID" value="PPE04911.1"/>
    <property type="molecule type" value="Genomic_DNA"/>
</dbReference>
<gene>
    <name evidence="1" type="ORF">EELLY_v1c05970</name>
</gene>
<reference evidence="1 2" key="1">
    <citation type="submission" date="2017-11" db="EMBL/GenBank/DDBJ databases">
        <title>Genome sequence of Entomoplasma ellychniae ELCN-1 (ATCC 43707).</title>
        <authorList>
            <person name="Lo W.-S."/>
            <person name="Gasparich G.E."/>
            <person name="Kuo C.-H."/>
        </authorList>
    </citation>
    <scope>NUCLEOTIDE SEQUENCE [LARGE SCALE GENOMIC DNA]</scope>
    <source>
        <strain evidence="1 2">ELCN-1</strain>
    </source>
</reference>
<dbReference type="AlphaFoldDB" id="A0A8E2QWD9"/>
<proteinExistence type="predicted"/>
<protein>
    <submittedName>
        <fullName evidence="1">Uncharacterized protein</fullName>
    </submittedName>
</protein>
<name>A0A8E2QWD9_9MOLU</name>
<accession>A0A8E2QWD9</accession>
<organism evidence="1 2">
    <name type="scientific">Entomoplasma ellychniae</name>
    <dbReference type="NCBI Taxonomy" id="2114"/>
    <lineage>
        <taxon>Bacteria</taxon>
        <taxon>Bacillati</taxon>
        <taxon>Mycoplasmatota</taxon>
        <taxon>Mollicutes</taxon>
        <taxon>Entomoplasmatales</taxon>
        <taxon>Entomoplasmataceae</taxon>
        <taxon>Entomoplasma</taxon>
    </lineage>
</organism>
<evidence type="ECO:0000313" key="1">
    <source>
        <dbReference type="EMBL" id="PPE04911.1"/>
    </source>
</evidence>
<dbReference type="RefSeq" id="WP_104205993.1">
    <property type="nucleotide sequence ID" value="NZ_PHND01000001.1"/>
</dbReference>
<comment type="caution">
    <text evidence="1">The sequence shown here is derived from an EMBL/GenBank/DDBJ whole genome shotgun (WGS) entry which is preliminary data.</text>
</comment>
<sequence length="150" mass="18220">MYYFDKQNILIEIKEVIVKEQLLFLVGDEIFSNIPDKYLKTAFIPVNWNRALKFLTKIDKDLQCEIIRTGYMPLEIHIYLDFINKTTALLTQDNFFYQIIEKPLFKNQFMKQVFDFKNRNKISYRNYNITTEIIDKYFLENSSQIFQKKI</sequence>